<evidence type="ECO:0000313" key="2">
    <source>
        <dbReference type="Proteomes" id="UP000290289"/>
    </source>
</evidence>
<comment type="caution">
    <text evidence="1">The sequence shown here is derived from an EMBL/GenBank/DDBJ whole genome shotgun (WGS) entry which is preliminary data.</text>
</comment>
<organism evidence="1 2">
    <name type="scientific">Malus domestica</name>
    <name type="common">Apple</name>
    <name type="synonym">Pyrus malus</name>
    <dbReference type="NCBI Taxonomy" id="3750"/>
    <lineage>
        <taxon>Eukaryota</taxon>
        <taxon>Viridiplantae</taxon>
        <taxon>Streptophyta</taxon>
        <taxon>Embryophyta</taxon>
        <taxon>Tracheophyta</taxon>
        <taxon>Spermatophyta</taxon>
        <taxon>Magnoliopsida</taxon>
        <taxon>eudicotyledons</taxon>
        <taxon>Gunneridae</taxon>
        <taxon>Pentapetalae</taxon>
        <taxon>rosids</taxon>
        <taxon>fabids</taxon>
        <taxon>Rosales</taxon>
        <taxon>Rosaceae</taxon>
        <taxon>Amygdaloideae</taxon>
        <taxon>Maleae</taxon>
        <taxon>Malus</taxon>
    </lineage>
</organism>
<dbReference type="PANTHER" id="PTHR31425">
    <property type="entry name" value="PHOSPHORIBOSYLANTHRANILATE TRANSFERASE ISOFORM 1"/>
    <property type="match status" value="1"/>
</dbReference>
<reference evidence="1 2" key="1">
    <citation type="submission" date="2018-10" db="EMBL/GenBank/DDBJ databases">
        <title>A high-quality apple genome assembly.</title>
        <authorList>
            <person name="Hu J."/>
        </authorList>
    </citation>
    <scope>NUCLEOTIDE SEQUENCE [LARGE SCALE GENOMIC DNA]</scope>
    <source>
        <strain evidence="2">cv. HFTH1</strain>
        <tissue evidence="1">Young leaf</tissue>
    </source>
</reference>
<dbReference type="STRING" id="3750.A0A498I669"/>
<dbReference type="EMBL" id="RDQH01000340">
    <property type="protein sequence ID" value="RXH76991.1"/>
    <property type="molecule type" value="Genomic_DNA"/>
</dbReference>
<name>A0A498I669_MALDO</name>
<protein>
    <submittedName>
        <fullName evidence="1">Uncharacterized protein</fullName>
    </submittedName>
</protein>
<proteinExistence type="predicted"/>
<dbReference type="Proteomes" id="UP000290289">
    <property type="component" value="Chromosome 14"/>
</dbReference>
<gene>
    <name evidence="1" type="ORF">DVH24_019879</name>
</gene>
<dbReference type="AlphaFoldDB" id="A0A498I669"/>
<dbReference type="PANTHER" id="PTHR31425:SF52">
    <property type="entry name" value="MULTIPLE C2 DOMAIN AND TRANSMEMBRANE REGION PROTEIN 7"/>
    <property type="match status" value="1"/>
</dbReference>
<evidence type="ECO:0000313" key="1">
    <source>
        <dbReference type="EMBL" id="RXH76991.1"/>
    </source>
</evidence>
<sequence length="89" mass="10281">MKIFYHFIISVEDCVDPGRDEIIRRVILPLNIVDRHADDQKPIAVDIYQLKMDKFSSHLHLRVCLDGGYHVLDEATHYSSDSSPTTKQL</sequence>
<keyword evidence="2" id="KW-1185">Reference proteome</keyword>
<accession>A0A498I669</accession>
<dbReference type="InterPro" id="IPR047259">
    <property type="entry name" value="QUIRKY-like"/>
</dbReference>